<keyword evidence="2" id="KW-1185">Reference proteome</keyword>
<proteinExistence type="predicted"/>
<dbReference type="Proteomes" id="UP000314294">
    <property type="component" value="Unassembled WGS sequence"/>
</dbReference>
<comment type="caution">
    <text evidence="1">The sequence shown here is derived from an EMBL/GenBank/DDBJ whole genome shotgun (WGS) entry which is preliminary data.</text>
</comment>
<dbReference type="AlphaFoldDB" id="A0A4Z2HVM5"/>
<reference evidence="1 2" key="1">
    <citation type="submission" date="2019-03" db="EMBL/GenBank/DDBJ databases">
        <title>First draft genome of Liparis tanakae, snailfish: a comprehensive survey of snailfish specific genes.</title>
        <authorList>
            <person name="Kim W."/>
            <person name="Song I."/>
            <person name="Jeong J.-H."/>
            <person name="Kim D."/>
            <person name="Kim S."/>
            <person name="Ryu S."/>
            <person name="Song J.Y."/>
            <person name="Lee S.K."/>
        </authorList>
    </citation>
    <scope>NUCLEOTIDE SEQUENCE [LARGE SCALE GENOMIC DNA]</scope>
    <source>
        <tissue evidence="1">Muscle</tissue>
    </source>
</reference>
<dbReference type="EMBL" id="SRLO01000173">
    <property type="protein sequence ID" value="TNN69641.1"/>
    <property type="molecule type" value="Genomic_DNA"/>
</dbReference>
<sequence length="352" mass="39730">MPSDLKGRYNRKNGRRKDKATYNALERFQIVTSSSVELMESPQGDPRAAVAETNRLSDELELQPAVILVREETSGMRLLDMARTLARMFRNRSCRNDCTTRWPNVVNMDTHSIRVKETLCDLANGEDRRSPLASWWQKLEALKELLLLSAALKSPALFHLASHLSDYRVKRRSQRQAKARCLLLFTRGVTLRRRYRRDHERRRTSGGSSAMALWLVRRRPSRGAEPLFTVKELVERATAAHAGKRTKPPLHRSGVCEGRSAGTMPAGREPCTLAAAPGDGVRTAVSSTEEGMGTITLGIKIRRGVHWRSGRCLSSPAGVDQRVQQSGRTPLPELLELLHRLHRHSSTRLHRK</sequence>
<organism evidence="1 2">
    <name type="scientific">Liparis tanakae</name>
    <name type="common">Tanaka's snailfish</name>
    <dbReference type="NCBI Taxonomy" id="230148"/>
    <lineage>
        <taxon>Eukaryota</taxon>
        <taxon>Metazoa</taxon>
        <taxon>Chordata</taxon>
        <taxon>Craniata</taxon>
        <taxon>Vertebrata</taxon>
        <taxon>Euteleostomi</taxon>
        <taxon>Actinopterygii</taxon>
        <taxon>Neopterygii</taxon>
        <taxon>Teleostei</taxon>
        <taxon>Neoteleostei</taxon>
        <taxon>Acanthomorphata</taxon>
        <taxon>Eupercaria</taxon>
        <taxon>Perciformes</taxon>
        <taxon>Cottioidei</taxon>
        <taxon>Cottales</taxon>
        <taxon>Liparidae</taxon>
        <taxon>Liparis</taxon>
    </lineage>
</organism>
<name>A0A4Z2HVM5_9TELE</name>
<evidence type="ECO:0000313" key="2">
    <source>
        <dbReference type="Proteomes" id="UP000314294"/>
    </source>
</evidence>
<protein>
    <submittedName>
        <fullName evidence="1">Uncharacterized protein</fullName>
    </submittedName>
</protein>
<dbReference type="OrthoDB" id="8805599at2759"/>
<evidence type="ECO:0000313" key="1">
    <source>
        <dbReference type="EMBL" id="TNN69641.1"/>
    </source>
</evidence>
<accession>A0A4Z2HVM5</accession>
<gene>
    <name evidence="1" type="ORF">EYF80_020131</name>
</gene>